<evidence type="ECO:0000313" key="1">
    <source>
        <dbReference type="EMBL" id="KAL1189471.1"/>
    </source>
</evidence>
<accession>A0ABD0Z691</accession>
<name>A0ABD0Z691_CARAN</name>
<protein>
    <submittedName>
        <fullName evidence="1">U-box domain-containing protein 17</fullName>
    </submittedName>
</protein>
<gene>
    <name evidence="1" type="ORF">V5N11_022413</name>
</gene>
<reference evidence="1 2" key="1">
    <citation type="submission" date="2024-04" db="EMBL/GenBank/DDBJ databases">
        <title>Genome assembly C_amara_ONT_v2.</title>
        <authorList>
            <person name="Yant L."/>
            <person name="Moore C."/>
            <person name="Slenker M."/>
        </authorList>
    </citation>
    <scope>NUCLEOTIDE SEQUENCE [LARGE SCALE GENOMIC DNA]</scope>
    <source>
        <tissue evidence="1">Leaf</tissue>
    </source>
</reference>
<sequence length="153" mass="17994">MASAAIFSSLWRIEIFIVLFEFLSDSNWGSRRRSYDNSSSLTVLLCLNELYLLLYHSKILVDYSAQSDELWSLLENLRFRNGDIPNQIDLRSFFIEKLMINDMKSCRNEIEFSEEQIVNHDGDLEPTRSVINGFVAITRYYRFLILGFIDDKK</sequence>
<keyword evidence="2" id="KW-1185">Reference proteome</keyword>
<evidence type="ECO:0000313" key="2">
    <source>
        <dbReference type="Proteomes" id="UP001558713"/>
    </source>
</evidence>
<comment type="caution">
    <text evidence="1">The sequence shown here is derived from an EMBL/GenBank/DDBJ whole genome shotgun (WGS) entry which is preliminary data.</text>
</comment>
<proteinExistence type="predicted"/>
<dbReference type="AlphaFoldDB" id="A0ABD0Z691"/>
<organism evidence="1 2">
    <name type="scientific">Cardamine amara subsp. amara</name>
    <dbReference type="NCBI Taxonomy" id="228776"/>
    <lineage>
        <taxon>Eukaryota</taxon>
        <taxon>Viridiplantae</taxon>
        <taxon>Streptophyta</taxon>
        <taxon>Embryophyta</taxon>
        <taxon>Tracheophyta</taxon>
        <taxon>Spermatophyta</taxon>
        <taxon>Magnoliopsida</taxon>
        <taxon>eudicotyledons</taxon>
        <taxon>Gunneridae</taxon>
        <taxon>Pentapetalae</taxon>
        <taxon>rosids</taxon>
        <taxon>malvids</taxon>
        <taxon>Brassicales</taxon>
        <taxon>Brassicaceae</taxon>
        <taxon>Cardamineae</taxon>
        <taxon>Cardamine</taxon>
    </lineage>
</organism>
<dbReference type="EMBL" id="JBANAX010000897">
    <property type="protein sequence ID" value="KAL1189471.1"/>
    <property type="molecule type" value="Genomic_DNA"/>
</dbReference>
<dbReference type="Proteomes" id="UP001558713">
    <property type="component" value="Unassembled WGS sequence"/>
</dbReference>